<evidence type="ECO:0000313" key="2">
    <source>
        <dbReference type="Proteomes" id="UP001500457"/>
    </source>
</evidence>
<organism evidence="1 2">
    <name type="scientific">Actinomycetospora straminea</name>
    <dbReference type="NCBI Taxonomy" id="663607"/>
    <lineage>
        <taxon>Bacteria</taxon>
        <taxon>Bacillati</taxon>
        <taxon>Actinomycetota</taxon>
        <taxon>Actinomycetes</taxon>
        <taxon>Pseudonocardiales</taxon>
        <taxon>Pseudonocardiaceae</taxon>
        <taxon>Actinomycetospora</taxon>
    </lineage>
</organism>
<reference evidence="2" key="1">
    <citation type="journal article" date="2019" name="Int. J. Syst. Evol. Microbiol.">
        <title>The Global Catalogue of Microorganisms (GCM) 10K type strain sequencing project: providing services to taxonomists for standard genome sequencing and annotation.</title>
        <authorList>
            <consortium name="The Broad Institute Genomics Platform"/>
            <consortium name="The Broad Institute Genome Sequencing Center for Infectious Disease"/>
            <person name="Wu L."/>
            <person name="Ma J."/>
        </authorList>
    </citation>
    <scope>NUCLEOTIDE SEQUENCE [LARGE SCALE GENOMIC DNA]</scope>
    <source>
        <strain evidence="2">JCM 17983</strain>
    </source>
</reference>
<keyword evidence="2" id="KW-1185">Reference proteome</keyword>
<evidence type="ECO:0000313" key="1">
    <source>
        <dbReference type="EMBL" id="GAA4883846.1"/>
    </source>
</evidence>
<comment type="caution">
    <text evidence="1">The sequence shown here is derived from an EMBL/GenBank/DDBJ whole genome shotgun (WGS) entry which is preliminary data.</text>
</comment>
<protein>
    <submittedName>
        <fullName evidence="1">Uncharacterized protein</fullName>
    </submittedName>
</protein>
<accession>A0ABP9EPE6</accession>
<dbReference type="EMBL" id="BAABHQ010000011">
    <property type="protein sequence ID" value="GAA4883846.1"/>
    <property type="molecule type" value="Genomic_DNA"/>
</dbReference>
<proteinExistence type="predicted"/>
<gene>
    <name evidence="1" type="ORF">GCM10023203_39700</name>
</gene>
<dbReference type="Proteomes" id="UP001500457">
    <property type="component" value="Unassembled WGS sequence"/>
</dbReference>
<name>A0ABP9EPE6_9PSEU</name>
<sequence>MRLEQWAGSGRFGEPFSTNRCANERYIVGPETPPPRRVLAYPVLYDLRDIGANRYSEWQALRQPVNRSQVPEKAKVGYIAGCIDNNDIRSDVGRKLVVTRE</sequence>